<dbReference type="SMART" id="SM00220">
    <property type="entry name" value="S_TKc"/>
    <property type="match status" value="1"/>
</dbReference>
<feature type="compositionally biased region" description="Low complexity" evidence="7">
    <location>
        <begin position="334"/>
        <end position="376"/>
    </location>
</feature>
<dbReference type="Gene3D" id="3.30.200.20">
    <property type="entry name" value="Phosphorylase Kinase, domain 1"/>
    <property type="match status" value="1"/>
</dbReference>
<dbReference type="InterPro" id="IPR008271">
    <property type="entry name" value="Ser/Thr_kinase_AS"/>
</dbReference>
<evidence type="ECO:0000313" key="10">
    <source>
        <dbReference type="Proteomes" id="UP001373496"/>
    </source>
</evidence>
<dbReference type="SUPFAM" id="SSF56112">
    <property type="entry name" value="Protein kinase-like (PK-like)"/>
    <property type="match status" value="1"/>
</dbReference>
<comment type="caution">
    <text evidence="9">The sequence shown here is derived from an EMBL/GenBank/DDBJ whole genome shotgun (WGS) entry which is preliminary data.</text>
</comment>
<dbReference type="PROSITE" id="PS50011">
    <property type="entry name" value="PROTEIN_KINASE_DOM"/>
    <property type="match status" value="1"/>
</dbReference>
<dbReference type="Pfam" id="PF00069">
    <property type="entry name" value="Pkinase"/>
    <property type="match status" value="1"/>
</dbReference>
<dbReference type="GO" id="GO:0004674">
    <property type="term" value="F:protein serine/threonine kinase activity"/>
    <property type="evidence" value="ECO:0007669"/>
    <property type="project" value="UniProtKB-EC"/>
</dbReference>
<dbReference type="Gene3D" id="1.10.510.10">
    <property type="entry name" value="Transferase(Phosphotransferase) domain 1"/>
    <property type="match status" value="1"/>
</dbReference>
<gene>
    <name evidence="9" type="ORF">UXQ13_21770</name>
</gene>
<evidence type="ECO:0000256" key="7">
    <source>
        <dbReference type="SAM" id="MobiDB-lite"/>
    </source>
</evidence>
<dbReference type="PROSITE" id="PS00108">
    <property type="entry name" value="PROTEIN_KINASE_ST"/>
    <property type="match status" value="1"/>
</dbReference>
<dbReference type="RefSeq" id="WP_336392956.1">
    <property type="nucleotide sequence ID" value="NZ_JBAPLV010000037.1"/>
</dbReference>
<protein>
    <recommendedName>
        <fullName evidence="1">non-specific serine/threonine protein kinase</fullName>
        <ecNumber evidence="1">2.7.11.1</ecNumber>
    </recommendedName>
</protein>
<evidence type="ECO:0000256" key="2">
    <source>
        <dbReference type="ARBA" id="ARBA00022527"/>
    </source>
</evidence>
<dbReference type="InterPro" id="IPR000719">
    <property type="entry name" value="Prot_kinase_dom"/>
</dbReference>
<organism evidence="9 10">
    <name type="scientific">Klenkia terrae</name>
    <dbReference type="NCBI Taxonomy" id="1052259"/>
    <lineage>
        <taxon>Bacteria</taxon>
        <taxon>Bacillati</taxon>
        <taxon>Actinomycetota</taxon>
        <taxon>Actinomycetes</taxon>
        <taxon>Geodermatophilales</taxon>
        <taxon>Geodermatophilaceae</taxon>
        <taxon>Klenkia</taxon>
    </lineage>
</organism>
<dbReference type="EMBL" id="JBAPLV010000037">
    <property type="protein sequence ID" value="MEI4281115.1"/>
    <property type="molecule type" value="Genomic_DNA"/>
</dbReference>
<accession>A0ABU8EEM8</accession>
<dbReference type="PANTHER" id="PTHR43289:SF6">
    <property type="entry name" value="SERINE_THREONINE-PROTEIN KINASE NEKL-3"/>
    <property type="match status" value="1"/>
</dbReference>
<feature type="region of interest" description="Disordered" evidence="7">
    <location>
        <begin position="331"/>
        <end position="429"/>
    </location>
</feature>
<dbReference type="InterPro" id="IPR011009">
    <property type="entry name" value="Kinase-like_dom_sf"/>
</dbReference>
<dbReference type="CDD" id="cd14014">
    <property type="entry name" value="STKc_PknB_like"/>
    <property type="match status" value="1"/>
</dbReference>
<keyword evidence="4" id="KW-0547">Nucleotide-binding</keyword>
<evidence type="ECO:0000259" key="8">
    <source>
        <dbReference type="PROSITE" id="PS50011"/>
    </source>
</evidence>
<keyword evidence="10" id="KW-1185">Reference proteome</keyword>
<evidence type="ECO:0000256" key="3">
    <source>
        <dbReference type="ARBA" id="ARBA00022679"/>
    </source>
</evidence>
<evidence type="ECO:0000313" key="9">
    <source>
        <dbReference type="EMBL" id="MEI4281115.1"/>
    </source>
</evidence>
<keyword evidence="3 9" id="KW-0808">Transferase</keyword>
<feature type="compositionally biased region" description="Pro residues" evidence="7">
    <location>
        <begin position="412"/>
        <end position="421"/>
    </location>
</feature>
<keyword evidence="6" id="KW-0067">ATP-binding</keyword>
<evidence type="ECO:0000256" key="1">
    <source>
        <dbReference type="ARBA" id="ARBA00012513"/>
    </source>
</evidence>
<sequence>MEPETRVLGNRYELRSVIATGGMGRVWRAHDRRLRRAVAVKVLRGEFAGDPEFIARFRAEARHTALLRDEHIAAVYDYGETEDDGEQLAYLVMELIEGEPLSALRRREGAVPADRTVDLLRQAATGLAVAHRAGVVHRDVKPGNLLVRPDGSLTITDFGIAWSAASVALTGTGEVIGTAHYLSPEQAQGLQATAASDVYALGMVGYELLAGRRAFTGDNPVAVVRAQISDEPEPLPATVPVGVRVLVAAMLVKDPTDRLADGAAVLAEVEALVERGLGPATVKLSTGGRHTVSPPPRRDRRRWVLAGAAAMTALGASVAGVVVLGGSGEPPAQVAAGSTSSAAATSVPPTPEQPAAAPAPGWSAPSPVTELGAATGTGLGQAVPTTPPPTTGTPTTASTTSAPSTTTGRPGRPGPPTPPGPTESSSRGR</sequence>
<proteinExistence type="predicted"/>
<feature type="compositionally biased region" description="Low complexity" evidence="7">
    <location>
        <begin position="392"/>
        <end position="410"/>
    </location>
</feature>
<dbReference type="Proteomes" id="UP001373496">
    <property type="component" value="Unassembled WGS sequence"/>
</dbReference>
<evidence type="ECO:0000256" key="6">
    <source>
        <dbReference type="ARBA" id="ARBA00022840"/>
    </source>
</evidence>
<dbReference type="EC" id="2.7.11.1" evidence="1"/>
<evidence type="ECO:0000256" key="5">
    <source>
        <dbReference type="ARBA" id="ARBA00022777"/>
    </source>
</evidence>
<name>A0ABU8EEM8_9ACTN</name>
<keyword evidence="5 9" id="KW-0418">Kinase</keyword>
<keyword evidence="2" id="KW-0723">Serine/threonine-protein kinase</keyword>
<reference evidence="9 10" key="1">
    <citation type="submission" date="2024-03" db="EMBL/GenBank/DDBJ databases">
        <title>Draft genome sequence of Klenkia terrae.</title>
        <authorList>
            <person name="Duangmal K."/>
            <person name="Chantavorakit T."/>
        </authorList>
    </citation>
    <scope>NUCLEOTIDE SEQUENCE [LARGE SCALE GENOMIC DNA]</scope>
    <source>
        <strain evidence="9 10">JCM 17786</strain>
    </source>
</reference>
<dbReference type="PANTHER" id="PTHR43289">
    <property type="entry name" value="MITOGEN-ACTIVATED PROTEIN KINASE KINASE KINASE 20-RELATED"/>
    <property type="match status" value="1"/>
</dbReference>
<evidence type="ECO:0000256" key="4">
    <source>
        <dbReference type="ARBA" id="ARBA00022741"/>
    </source>
</evidence>
<feature type="domain" description="Protein kinase" evidence="8">
    <location>
        <begin position="12"/>
        <end position="273"/>
    </location>
</feature>